<organism evidence="1 2">
    <name type="scientific">Microthlaspi erraticum</name>
    <dbReference type="NCBI Taxonomy" id="1685480"/>
    <lineage>
        <taxon>Eukaryota</taxon>
        <taxon>Viridiplantae</taxon>
        <taxon>Streptophyta</taxon>
        <taxon>Embryophyta</taxon>
        <taxon>Tracheophyta</taxon>
        <taxon>Spermatophyta</taxon>
        <taxon>Magnoliopsida</taxon>
        <taxon>eudicotyledons</taxon>
        <taxon>Gunneridae</taxon>
        <taxon>Pentapetalae</taxon>
        <taxon>rosids</taxon>
        <taxon>malvids</taxon>
        <taxon>Brassicales</taxon>
        <taxon>Brassicaceae</taxon>
        <taxon>Coluteocarpeae</taxon>
        <taxon>Microthlaspi</taxon>
    </lineage>
</organism>
<gene>
    <name evidence="1" type="ORF">MERR_LOCUS9746</name>
</gene>
<dbReference type="OrthoDB" id="1738095at2759"/>
<comment type="caution">
    <text evidence="1">The sequence shown here is derived from an EMBL/GenBank/DDBJ whole genome shotgun (WGS) entry which is preliminary data.</text>
</comment>
<dbReference type="Proteomes" id="UP000467841">
    <property type="component" value="Unassembled WGS sequence"/>
</dbReference>
<name>A0A6D2I223_9BRAS</name>
<dbReference type="AlphaFoldDB" id="A0A6D2I223"/>
<evidence type="ECO:0000313" key="2">
    <source>
        <dbReference type="Proteomes" id="UP000467841"/>
    </source>
</evidence>
<dbReference type="InterPro" id="IPR029005">
    <property type="entry name" value="LIM-bd/SEUSS"/>
</dbReference>
<sequence>MTIHGRSINDFDLKGKKYHQTPERGASKHASLVATRSEGERCVCARRLMQYLYHQRQRPSVSIHAVLTSTQAATEEWQCDLCGSKSGRGFATFDVRPRLYEIKFASGVLDELLYLGMPSERRFPSGIMTLEYTKAVQETVYEHIRVVREGHLRIIFSQEPKILLWEFCTRLVAPQVYAGEPIDSGFSKRYVRCLQKVDPISKFIHNSGISNPNKLDQLYVTTTTIRQQGYEKDCKNQIQDQRKKSKRNLQQRL</sequence>
<dbReference type="Pfam" id="PF01803">
    <property type="entry name" value="LIM_bind"/>
    <property type="match status" value="1"/>
</dbReference>
<dbReference type="EMBL" id="CACVBM020000699">
    <property type="protein sequence ID" value="CAA7022511.1"/>
    <property type="molecule type" value="Genomic_DNA"/>
</dbReference>
<protein>
    <submittedName>
        <fullName evidence="1">Uncharacterized protein</fullName>
    </submittedName>
</protein>
<keyword evidence="2" id="KW-1185">Reference proteome</keyword>
<reference evidence="1" key="1">
    <citation type="submission" date="2020-01" db="EMBL/GenBank/DDBJ databases">
        <authorList>
            <person name="Mishra B."/>
        </authorList>
    </citation>
    <scope>NUCLEOTIDE SEQUENCE [LARGE SCALE GENOMIC DNA]</scope>
</reference>
<evidence type="ECO:0000313" key="1">
    <source>
        <dbReference type="EMBL" id="CAA7022511.1"/>
    </source>
</evidence>
<proteinExistence type="predicted"/>
<accession>A0A6D2I223</accession>
<dbReference type="PANTHER" id="PTHR10378">
    <property type="entry name" value="LIM DOMAIN-BINDING PROTEIN"/>
    <property type="match status" value="1"/>
</dbReference>